<comment type="caution">
    <text evidence="1">The sequence shown here is derived from an EMBL/GenBank/DDBJ whole genome shotgun (WGS) entry which is preliminary data.</text>
</comment>
<dbReference type="AlphaFoldDB" id="A0AAV4UPS9"/>
<reference evidence="1 2" key="1">
    <citation type="submission" date="2021-06" db="EMBL/GenBank/DDBJ databases">
        <title>Caerostris extrusa draft genome.</title>
        <authorList>
            <person name="Kono N."/>
            <person name="Arakawa K."/>
        </authorList>
    </citation>
    <scope>NUCLEOTIDE SEQUENCE [LARGE SCALE GENOMIC DNA]</scope>
</reference>
<accession>A0AAV4UPS9</accession>
<dbReference type="Proteomes" id="UP001054945">
    <property type="component" value="Unassembled WGS sequence"/>
</dbReference>
<gene>
    <name evidence="1" type="ORF">CEXT_407181</name>
</gene>
<sequence>MNSKTYLPKSGGGTINSKVGKFSSLDMFLQSLTCLEYLPFHVLQTSPQSSFYRQFKNSTLPNFSAKLRDEKNHTKRKKKKFLHEEEFDPGWCVTERFHVTLTMGTRSPVSLFQVNHTNHKGDWPKRPFTLDFTIFRLCL</sequence>
<keyword evidence="2" id="KW-1185">Reference proteome</keyword>
<evidence type="ECO:0000313" key="1">
    <source>
        <dbReference type="EMBL" id="GIY59742.1"/>
    </source>
</evidence>
<protein>
    <submittedName>
        <fullName evidence="1">Uncharacterized protein</fullName>
    </submittedName>
</protein>
<organism evidence="1 2">
    <name type="scientific">Caerostris extrusa</name>
    <name type="common">Bark spider</name>
    <name type="synonym">Caerostris bankana</name>
    <dbReference type="NCBI Taxonomy" id="172846"/>
    <lineage>
        <taxon>Eukaryota</taxon>
        <taxon>Metazoa</taxon>
        <taxon>Ecdysozoa</taxon>
        <taxon>Arthropoda</taxon>
        <taxon>Chelicerata</taxon>
        <taxon>Arachnida</taxon>
        <taxon>Araneae</taxon>
        <taxon>Araneomorphae</taxon>
        <taxon>Entelegynae</taxon>
        <taxon>Araneoidea</taxon>
        <taxon>Araneidae</taxon>
        <taxon>Caerostris</taxon>
    </lineage>
</organism>
<evidence type="ECO:0000313" key="2">
    <source>
        <dbReference type="Proteomes" id="UP001054945"/>
    </source>
</evidence>
<dbReference type="EMBL" id="BPLR01013240">
    <property type="protein sequence ID" value="GIY59742.1"/>
    <property type="molecule type" value="Genomic_DNA"/>
</dbReference>
<name>A0AAV4UPS9_CAEEX</name>
<proteinExistence type="predicted"/>